<dbReference type="Pfam" id="PF12508">
    <property type="entry name" value="Transposon_TraM"/>
    <property type="match status" value="1"/>
</dbReference>
<keyword evidence="2" id="KW-0472">Membrane</keyword>
<gene>
    <name evidence="4" type="ORF">SAMN05428642_105128</name>
</gene>
<dbReference type="InterPro" id="IPR055407">
    <property type="entry name" value="TraM_C"/>
</dbReference>
<protein>
    <recommendedName>
        <fullName evidence="3">Conjugative transposon TraM C-terminal domain-containing protein</fullName>
    </recommendedName>
</protein>
<dbReference type="STRING" id="369401.SAMN05428642_105128"/>
<proteinExistence type="predicted"/>
<evidence type="ECO:0000313" key="4">
    <source>
        <dbReference type="EMBL" id="SFZ94840.1"/>
    </source>
</evidence>
<dbReference type="EMBL" id="FPKV01000005">
    <property type="protein sequence ID" value="SFZ94840.1"/>
    <property type="molecule type" value="Genomic_DNA"/>
</dbReference>
<keyword evidence="5" id="KW-1185">Reference proteome</keyword>
<feature type="transmembrane region" description="Helical" evidence="2">
    <location>
        <begin position="17"/>
        <end position="34"/>
    </location>
</feature>
<dbReference type="AlphaFoldDB" id="A0A1K2IRM1"/>
<feature type="domain" description="Conjugative transposon TraM C-terminal" evidence="3">
    <location>
        <begin position="194"/>
        <end position="338"/>
    </location>
</feature>
<evidence type="ECO:0000259" key="3">
    <source>
        <dbReference type="Pfam" id="PF12508"/>
    </source>
</evidence>
<organism evidence="4 5">
    <name type="scientific">Flaviramulus basaltis</name>
    <dbReference type="NCBI Taxonomy" id="369401"/>
    <lineage>
        <taxon>Bacteria</taxon>
        <taxon>Pseudomonadati</taxon>
        <taxon>Bacteroidota</taxon>
        <taxon>Flavobacteriia</taxon>
        <taxon>Flavobacteriales</taxon>
        <taxon>Flavobacteriaceae</taxon>
        <taxon>Flaviramulus</taxon>
    </lineage>
</organism>
<keyword evidence="2" id="KW-1133">Transmembrane helix</keyword>
<reference evidence="4 5" key="1">
    <citation type="submission" date="2016-10" db="EMBL/GenBank/DDBJ databases">
        <authorList>
            <person name="de Groot N.N."/>
        </authorList>
    </citation>
    <scope>NUCLEOTIDE SEQUENCE [LARGE SCALE GENOMIC DNA]</scope>
    <source>
        <strain evidence="4 5">DSM 18180</strain>
    </source>
</reference>
<name>A0A1K2IRM1_9FLAO</name>
<dbReference type="Proteomes" id="UP000182544">
    <property type="component" value="Unassembled WGS sequence"/>
</dbReference>
<dbReference type="OrthoDB" id="1453786at2"/>
<evidence type="ECO:0000256" key="1">
    <source>
        <dbReference type="SAM" id="MobiDB-lite"/>
    </source>
</evidence>
<evidence type="ECO:0000313" key="5">
    <source>
        <dbReference type="Proteomes" id="UP000182544"/>
    </source>
</evidence>
<evidence type="ECO:0000256" key="2">
    <source>
        <dbReference type="SAM" id="Phobius"/>
    </source>
</evidence>
<feature type="region of interest" description="Disordered" evidence="1">
    <location>
        <begin position="128"/>
        <end position="152"/>
    </location>
</feature>
<keyword evidence="2" id="KW-0812">Transmembrane</keyword>
<sequence length="340" mass="39158">MGLNTQKFNTWIRQHKLFALASPVVILLLIYFVTTSLNGMKVSFNDGQIENGYNNSLPNQSNELEIKDPNSYFKESIKDSLERSRSKGSIKNIMGREEEKDSLERILEDLDSFSIDDNAISSNLYDNNKLSAENSKPTSTYSSKPKQLSESEKRLEYRKMLQQAKEERKARSQDYSAPIKNNTDLNELISKVNIRATIYRDQFIIPGNRVTLILREDFHFNGKMFPKNTFVYATANIKQSRVLLDIKNIDGFQIPLEVRDEEDDRLGIHNEKAGELLMEFYSDVQEGTVQDISKELSDNVDIPMTNNAIRAFGKFFGQKKKKNRDEILLMNGHKVYLVSK</sequence>
<feature type="compositionally biased region" description="Low complexity" evidence="1">
    <location>
        <begin position="135"/>
        <end position="146"/>
    </location>
</feature>
<accession>A0A1K2IRM1</accession>